<reference evidence="1 2" key="1">
    <citation type="submission" date="2018-08" db="EMBL/GenBank/DDBJ databases">
        <title>A genome reference for cultivated species of the human gut microbiota.</title>
        <authorList>
            <person name="Zou Y."/>
            <person name="Xue W."/>
            <person name="Luo G."/>
        </authorList>
    </citation>
    <scope>NUCLEOTIDE SEQUENCE [LARGE SCALE GENOMIC DNA]</scope>
    <source>
        <strain evidence="1 2">AF31-17AC</strain>
    </source>
</reference>
<organism evidence="1 2">
    <name type="scientific">Anaerobutyricum hallii</name>
    <dbReference type="NCBI Taxonomy" id="39488"/>
    <lineage>
        <taxon>Bacteria</taxon>
        <taxon>Bacillati</taxon>
        <taxon>Bacillota</taxon>
        <taxon>Clostridia</taxon>
        <taxon>Lachnospirales</taxon>
        <taxon>Lachnospiraceae</taxon>
        <taxon>Anaerobutyricum</taxon>
    </lineage>
</organism>
<comment type="caution">
    <text evidence="1">The sequence shown here is derived from an EMBL/GenBank/DDBJ whole genome shotgun (WGS) entry which is preliminary data.</text>
</comment>
<dbReference type="EMBL" id="QRQO01000101">
    <property type="protein sequence ID" value="RHN04857.1"/>
    <property type="molecule type" value="Genomic_DNA"/>
</dbReference>
<feature type="non-terminal residue" evidence="1">
    <location>
        <position position="70"/>
    </location>
</feature>
<dbReference type="RefSeq" id="WP_207664603.1">
    <property type="nucleotide sequence ID" value="NZ_QRQO01000101.1"/>
</dbReference>
<accession>A0A415TQ47</accession>
<dbReference type="AlphaFoldDB" id="A0A415TQ47"/>
<evidence type="ECO:0000313" key="1">
    <source>
        <dbReference type="EMBL" id="RHN04857.1"/>
    </source>
</evidence>
<evidence type="ECO:0000313" key="2">
    <source>
        <dbReference type="Proteomes" id="UP000283700"/>
    </source>
</evidence>
<protein>
    <submittedName>
        <fullName evidence="1">Uncharacterized protein</fullName>
    </submittedName>
</protein>
<gene>
    <name evidence="1" type="ORF">DWZ29_17160</name>
</gene>
<sequence length="70" mass="8048">MVININNEKIELDNKEVQAAKTMVAKFISEVRKESFENNEPTFFFTALIIMHLMSQDAINMVCSLLGRQL</sequence>
<dbReference type="Proteomes" id="UP000283700">
    <property type="component" value="Unassembled WGS sequence"/>
</dbReference>
<name>A0A415TQ47_9FIRM</name>
<proteinExistence type="predicted"/>